<evidence type="ECO:0000256" key="2">
    <source>
        <dbReference type="ARBA" id="ARBA00022801"/>
    </source>
</evidence>
<dbReference type="InterPro" id="IPR000073">
    <property type="entry name" value="AB_hydrolase_1"/>
</dbReference>
<gene>
    <name evidence="5" type="ORF">UCRPA7_3470</name>
</gene>
<evidence type="ECO:0000313" key="6">
    <source>
        <dbReference type="Proteomes" id="UP000014074"/>
    </source>
</evidence>
<accession>R8BNQ8</accession>
<name>R8BNQ8_PHAM7</name>
<dbReference type="Proteomes" id="UP000014074">
    <property type="component" value="Unassembled WGS sequence"/>
</dbReference>
<keyword evidence="2 5" id="KW-0378">Hydrolase</keyword>
<dbReference type="eggNOG" id="ENOG502RGY2">
    <property type="taxonomic scope" value="Eukaryota"/>
</dbReference>
<evidence type="ECO:0000313" key="5">
    <source>
        <dbReference type="EMBL" id="EOO01038.1"/>
    </source>
</evidence>
<feature type="domain" description="Peptidase S33 tripeptidyl aminopeptidase-like C-terminal" evidence="4">
    <location>
        <begin position="337"/>
        <end position="426"/>
    </location>
</feature>
<dbReference type="InterPro" id="IPR029058">
    <property type="entry name" value="AB_hydrolase_fold"/>
</dbReference>
<dbReference type="GO" id="GO:0016787">
    <property type="term" value="F:hydrolase activity"/>
    <property type="evidence" value="ECO:0007669"/>
    <property type="project" value="UniProtKB-KW"/>
</dbReference>
<dbReference type="RefSeq" id="XP_007914220.1">
    <property type="nucleotide sequence ID" value="XM_007916029.1"/>
</dbReference>
<dbReference type="PANTHER" id="PTHR43248:SF25">
    <property type="entry name" value="AB HYDROLASE-1 DOMAIN-CONTAINING PROTEIN-RELATED"/>
    <property type="match status" value="1"/>
</dbReference>
<evidence type="ECO:0000256" key="1">
    <source>
        <dbReference type="ARBA" id="ARBA00010088"/>
    </source>
</evidence>
<protein>
    <submittedName>
        <fullName evidence="5">Putative alpha beta hydrolase fold-1 protein</fullName>
    </submittedName>
</protein>
<keyword evidence="6" id="KW-1185">Reference proteome</keyword>
<dbReference type="Pfam" id="PF00561">
    <property type="entry name" value="Abhydrolase_1"/>
    <property type="match status" value="1"/>
</dbReference>
<feature type="domain" description="AB hydrolase-1" evidence="3">
    <location>
        <begin position="10"/>
        <end position="175"/>
    </location>
</feature>
<dbReference type="InterPro" id="IPR051601">
    <property type="entry name" value="Serine_prot/Carboxylest_S33"/>
</dbReference>
<dbReference type="Gene3D" id="3.40.50.1820">
    <property type="entry name" value="alpha/beta hydrolase"/>
    <property type="match status" value="1"/>
</dbReference>
<comment type="similarity">
    <text evidence="1">Belongs to the peptidase S33 family.</text>
</comment>
<dbReference type="Pfam" id="PF08386">
    <property type="entry name" value="Abhydrolase_4"/>
    <property type="match status" value="1"/>
</dbReference>
<dbReference type="InterPro" id="IPR013595">
    <property type="entry name" value="Pept_S33_TAP-like_C"/>
</dbReference>
<reference evidence="6" key="1">
    <citation type="journal article" date="2013" name="Genome Announc.">
        <title>Draft genome sequence of the ascomycete Phaeoacremonium aleophilum strain UCR-PA7, a causal agent of the esca disease complex in grapevines.</title>
        <authorList>
            <person name="Blanco-Ulate B."/>
            <person name="Rolshausen P."/>
            <person name="Cantu D."/>
        </authorList>
    </citation>
    <scope>NUCLEOTIDE SEQUENCE [LARGE SCALE GENOMIC DNA]</scope>
    <source>
        <strain evidence="6">UCR-PA7</strain>
    </source>
</reference>
<sequence>MRGKNATQNILLNPGGPGGSGINFLYRKGEELNTILGEGLHLLTFDPRGINGSSPLASCYPDNETRRDLSNTLDSTNPDNSVQLYAWTSNFVQACADTMGEHGKYINTPQTAADMNSILDAVGQEDMVYWGFSYGTLLGQTYAGLFPNRSKRVIIDGVVNQFDWFEGLVDEEDMADTENVLHGFFDECIKAGSENCTLASLASSKEELEETVLSFLSKFKEEPLSVYVNNTVYGVLDYSKLLLKGIFPTLYKPANWYDLADRLTKLIQGNATEAFLAYGRDDPWNMIGDANRFVTLNDGLSGPKYWVQGRQALLEEILPLQNLSLFGTEAWDTLYSKQQWSIPRTHTYKPRKGVQTAHPLLILSTTYDPVCPLISARSANEAFVGSQIVEVQGYGHCSLAIGSTCLAKRVREFLYEGKVPERYTQCEVDVPYFIKPEEDGKIVAQKYFDDPEEQRIHLAQLQLARDLEWTRW</sequence>
<proteinExistence type="inferred from homology"/>
<dbReference type="SUPFAM" id="SSF53474">
    <property type="entry name" value="alpha/beta-Hydrolases"/>
    <property type="match status" value="1"/>
</dbReference>
<organism evidence="5 6">
    <name type="scientific">Phaeoacremonium minimum (strain UCR-PA7)</name>
    <name type="common">Esca disease fungus</name>
    <name type="synonym">Togninia minima</name>
    <dbReference type="NCBI Taxonomy" id="1286976"/>
    <lineage>
        <taxon>Eukaryota</taxon>
        <taxon>Fungi</taxon>
        <taxon>Dikarya</taxon>
        <taxon>Ascomycota</taxon>
        <taxon>Pezizomycotina</taxon>
        <taxon>Sordariomycetes</taxon>
        <taxon>Sordariomycetidae</taxon>
        <taxon>Togniniales</taxon>
        <taxon>Togniniaceae</taxon>
        <taxon>Phaeoacremonium</taxon>
    </lineage>
</organism>
<evidence type="ECO:0000259" key="3">
    <source>
        <dbReference type="Pfam" id="PF00561"/>
    </source>
</evidence>
<dbReference type="GeneID" id="19323823"/>
<dbReference type="PANTHER" id="PTHR43248">
    <property type="entry name" value="2-SUCCINYL-6-HYDROXY-2,4-CYCLOHEXADIENE-1-CARBOXYLATE SYNTHASE"/>
    <property type="match status" value="1"/>
</dbReference>
<dbReference type="EMBL" id="KB933052">
    <property type="protein sequence ID" value="EOO01038.1"/>
    <property type="molecule type" value="Genomic_DNA"/>
</dbReference>
<evidence type="ECO:0000259" key="4">
    <source>
        <dbReference type="Pfam" id="PF08386"/>
    </source>
</evidence>
<dbReference type="AlphaFoldDB" id="R8BNQ8"/>
<dbReference type="KEGG" id="tmn:UCRPA7_3470"/>
<dbReference type="HOGENOM" id="CLU_013364_5_1_1"/>
<dbReference type="OrthoDB" id="425534at2759"/>